<dbReference type="PANTHER" id="PTHR34821">
    <property type="entry name" value="INNER MEMBRANE PROTEIN YDCZ"/>
    <property type="match status" value="1"/>
</dbReference>
<accession>A0A6M7U4V0</accession>
<dbReference type="EMBL" id="LYTK01000020">
    <property type="protein sequence ID" value="OBQ62047.1"/>
    <property type="molecule type" value="Genomic_DNA"/>
</dbReference>
<name>A0A6M7U4V0_RHILI</name>
<dbReference type="InterPro" id="IPR006750">
    <property type="entry name" value="YdcZ"/>
</dbReference>
<sequence length="170" mass="17549">MPSSFSFLIAALLAGAVVPFQAGANAMLGRLLGHPLWATLVSLGVSVVLIVPVMIAFRVPVPTVGMALKGPWWIWIGGAAGVVYITAALLLAPKLGAASFIVAVIAGQMVASLVIDHFALMSLAHRPVNIARFAGFALIIGGLVVTQWASAIAPRAAQSDFNPVQKGDSK</sequence>
<comment type="caution">
    <text evidence="1">The sequence shown here is derived from an EMBL/GenBank/DDBJ whole genome shotgun (WGS) entry which is preliminary data.</text>
</comment>
<evidence type="ECO:0000313" key="2">
    <source>
        <dbReference type="Proteomes" id="UP000093737"/>
    </source>
</evidence>
<reference evidence="1 2" key="1">
    <citation type="submission" date="2016-05" db="EMBL/GenBank/DDBJ databases">
        <authorList>
            <person name="Ramsay J.P."/>
        </authorList>
    </citation>
    <scope>NUCLEOTIDE SEQUENCE [LARGE SCALE GENOMIC DNA]</scope>
    <source>
        <strain evidence="1 2">NZP2042</strain>
    </source>
</reference>
<dbReference type="AlphaFoldDB" id="A0A6M7U4V0"/>
<gene>
    <name evidence="1" type="ORF">A8145_20400</name>
</gene>
<dbReference type="Pfam" id="PF04657">
    <property type="entry name" value="DMT_YdcZ"/>
    <property type="match status" value="1"/>
</dbReference>
<evidence type="ECO:0000313" key="1">
    <source>
        <dbReference type="EMBL" id="OBQ62047.1"/>
    </source>
</evidence>
<proteinExistence type="predicted"/>
<dbReference type="GO" id="GO:0005886">
    <property type="term" value="C:plasma membrane"/>
    <property type="evidence" value="ECO:0007669"/>
    <property type="project" value="TreeGrafter"/>
</dbReference>
<dbReference type="Proteomes" id="UP000093737">
    <property type="component" value="Unassembled WGS sequence"/>
</dbReference>
<organism evidence="1 2">
    <name type="scientific">Rhizobium loti</name>
    <name type="common">Mesorhizobium loti</name>
    <dbReference type="NCBI Taxonomy" id="381"/>
    <lineage>
        <taxon>Bacteria</taxon>
        <taxon>Pseudomonadati</taxon>
        <taxon>Pseudomonadota</taxon>
        <taxon>Alphaproteobacteria</taxon>
        <taxon>Hyphomicrobiales</taxon>
        <taxon>Phyllobacteriaceae</taxon>
        <taxon>Mesorhizobium</taxon>
    </lineage>
</organism>
<dbReference type="PANTHER" id="PTHR34821:SF2">
    <property type="entry name" value="INNER MEMBRANE PROTEIN YDCZ"/>
    <property type="match status" value="1"/>
</dbReference>
<protein>
    <submittedName>
        <fullName evidence="1">Uncharacterized protein</fullName>
    </submittedName>
</protein>